<gene>
    <name evidence="9" type="ordered locus">Thicy_0231</name>
</gene>
<evidence type="ECO:0000256" key="1">
    <source>
        <dbReference type="ARBA" id="ARBA00007274"/>
    </source>
</evidence>
<dbReference type="NCBIfam" id="NF041874">
    <property type="entry name" value="EPS_EpsC"/>
    <property type="match status" value="1"/>
</dbReference>
<accession>F6D9X0</accession>
<dbReference type="Gene3D" id="1.10.3130.10">
    <property type="entry name" value="serine acetyltransferase, domain 1"/>
    <property type="match status" value="1"/>
</dbReference>
<dbReference type="Gene3D" id="2.160.10.10">
    <property type="entry name" value="Hexapeptide repeat proteins"/>
    <property type="match status" value="1"/>
</dbReference>
<dbReference type="PANTHER" id="PTHR42811">
    <property type="entry name" value="SERINE ACETYLTRANSFERASE"/>
    <property type="match status" value="1"/>
</dbReference>
<dbReference type="InterPro" id="IPR045304">
    <property type="entry name" value="LbH_SAT"/>
</dbReference>
<dbReference type="NCBIfam" id="TIGR01172">
    <property type="entry name" value="cysE"/>
    <property type="match status" value="1"/>
</dbReference>
<organism evidence="9 10">
    <name type="scientific">Thiomicrospira cyclica (strain DSM 14477 / JCM 11371 / ALM1)</name>
    <name type="common">Thioalkalimicrobium cyclicum</name>
    <dbReference type="NCBI Taxonomy" id="717773"/>
    <lineage>
        <taxon>Bacteria</taxon>
        <taxon>Pseudomonadati</taxon>
        <taxon>Pseudomonadota</taxon>
        <taxon>Gammaproteobacteria</taxon>
        <taxon>Thiotrichales</taxon>
        <taxon>Piscirickettsiaceae</taxon>
        <taxon>Thiomicrospira</taxon>
    </lineage>
</organism>
<dbReference type="InterPro" id="IPR005881">
    <property type="entry name" value="Ser_O-AcTrfase"/>
</dbReference>
<dbReference type="STRING" id="717773.Thicy_0231"/>
<dbReference type="InterPro" id="IPR011004">
    <property type="entry name" value="Trimer_LpxA-like_sf"/>
</dbReference>
<sequence>MFKLLREDVLCVFSRDPAARNIWDVLTTYPGVHAIIWYRVAHWLWLKGLKWLARWIATVARWFTGIEIHPAATIGRRVFIDHGMGVVIGETAEVGNDCTLYHGVTLGGTSWQEGKRHPTLGERVVVGAGAKILGPILIGDDARVGSNAVVVKDVPSTKTVVGIPGRIVKKKTESEHKRAKMAEKIGFDAYGITANGDDPIEKAIYSLLDHIQVQDEKIALLSAQIQKLGGEAVDMAMPDLSGAVLEPDDPEQAGHLKKKRNS</sequence>
<dbReference type="EC" id="2.3.1.30" evidence="2"/>
<keyword evidence="10" id="KW-1185">Reference proteome</keyword>
<dbReference type="EMBL" id="CP002776">
    <property type="protein sequence ID" value="AEG31007.1"/>
    <property type="molecule type" value="Genomic_DNA"/>
</dbReference>
<dbReference type="GO" id="GO:0006535">
    <property type="term" value="P:cysteine biosynthetic process from serine"/>
    <property type="evidence" value="ECO:0007669"/>
    <property type="project" value="InterPro"/>
</dbReference>
<dbReference type="SUPFAM" id="SSF51161">
    <property type="entry name" value="Trimeric LpxA-like enzymes"/>
    <property type="match status" value="1"/>
</dbReference>
<dbReference type="PROSITE" id="PS00101">
    <property type="entry name" value="HEXAPEP_TRANSFERASES"/>
    <property type="match status" value="1"/>
</dbReference>
<dbReference type="OrthoDB" id="9801456at2"/>
<feature type="region of interest" description="Disordered" evidence="8">
    <location>
        <begin position="241"/>
        <end position="262"/>
    </location>
</feature>
<reference evidence="9 10" key="1">
    <citation type="submission" date="2011-05" db="EMBL/GenBank/DDBJ databases">
        <title>Complete sequence of Thioalkalimicrobium cyclicum ALM1.</title>
        <authorList>
            <consortium name="US DOE Joint Genome Institute"/>
            <person name="Lucas S."/>
            <person name="Han J."/>
            <person name="Lapidus A."/>
            <person name="Cheng J.-F."/>
            <person name="Goodwin L."/>
            <person name="Pitluck S."/>
            <person name="Peters L."/>
            <person name="Mikhailova N."/>
            <person name="Davenport K."/>
            <person name="Han C."/>
            <person name="Tapia R."/>
            <person name="Land M."/>
            <person name="Hauser L."/>
            <person name="Kyrpides N."/>
            <person name="Ivanova N."/>
            <person name="Pagani I."/>
            <person name="Kappler U."/>
            <person name="Woyke T."/>
        </authorList>
    </citation>
    <scope>NUCLEOTIDE SEQUENCE [LARGE SCALE GENOMIC DNA]</scope>
    <source>
        <strain evidence="10">DSM 14477 / JCM 11371 / ALM1</strain>
    </source>
</reference>
<dbReference type="InterPro" id="IPR018357">
    <property type="entry name" value="Hexapep_transf_CS"/>
</dbReference>
<comment type="similarity">
    <text evidence="1">Belongs to the transferase hexapeptide repeat family.</text>
</comment>
<keyword evidence="4 9" id="KW-0808">Transferase</keyword>
<dbReference type="HOGENOM" id="CLU_051638_10_0_6"/>
<protein>
    <recommendedName>
        <fullName evidence="2">serine O-acetyltransferase</fullName>
        <ecNumber evidence="2">2.3.1.30</ecNumber>
    </recommendedName>
</protein>
<evidence type="ECO:0000256" key="4">
    <source>
        <dbReference type="ARBA" id="ARBA00022679"/>
    </source>
</evidence>
<proteinExistence type="inferred from homology"/>
<dbReference type="InterPro" id="IPR053376">
    <property type="entry name" value="Serine_acetyltransferase"/>
</dbReference>
<dbReference type="CDD" id="cd03354">
    <property type="entry name" value="LbH_SAT"/>
    <property type="match status" value="1"/>
</dbReference>
<evidence type="ECO:0000256" key="6">
    <source>
        <dbReference type="ARBA" id="ARBA00023315"/>
    </source>
</evidence>
<keyword evidence="5" id="KW-0677">Repeat</keyword>
<dbReference type="KEGG" id="tcy:Thicy_0231"/>
<dbReference type="eggNOG" id="COG1045">
    <property type="taxonomic scope" value="Bacteria"/>
</dbReference>
<dbReference type="GO" id="GO:0009001">
    <property type="term" value="F:serine O-acetyltransferase activity"/>
    <property type="evidence" value="ECO:0007669"/>
    <property type="project" value="UniProtKB-EC"/>
</dbReference>
<dbReference type="RefSeq" id="WP_013834790.1">
    <property type="nucleotide sequence ID" value="NC_015581.1"/>
</dbReference>
<dbReference type="InterPro" id="IPR001451">
    <property type="entry name" value="Hexapep"/>
</dbReference>
<dbReference type="FunFam" id="2.160.10.10:FF:000007">
    <property type="entry name" value="Serine acetyltransferase"/>
    <property type="match status" value="1"/>
</dbReference>
<evidence type="ECO:0000256" key="2">
    <source>
        <dbReference type="ARBA" id="ARBA00013266"/>
    </source>
</evidence>
<evidence type="ECO:0000313" key="10">
    <source>
        <dbReference type="Proteomes" id="UP000009232"/>
    </source>
</evidence>
<comment type="catalytic activity">
    <reaction evidence="7">
        <text>L-serine + acetyl-CoA = O-acetyl-L-serine + CoA</text>
        <dbReference type="Rhea" id="RHEA:24560"/>
        <dbReference type="ChEBI" id="CHEBI:33384"/>
        <dbReference type="ChEBI" id="CHEBI:57287"/>
        <dbReference type="ChEBI" id="CHEBI:57288"/>
        <dbReference type="ChEBI" id="CHEBI:58340"/>
        <dbReference type="EC" id="2.3.1.30"/>
    </reaction>
</comment>
<evidence type="ECO:0000256" key="8">
    <source>
        <dbReference type="SAM" id="MobiDB-lite"/>
    </source>
</evidence>
<dbReference type="Pfam" id="PF00132">
    <property type="entry name" value="Hexapep"/>
    <property type="match status" value="1"/>
</dbReference>
<dbReference type="GO" id="GO:0005737">
    <property type="term" value="C:cytoplasm"/>
    <property type="evidence" value="ECO:0007669"/>
    <property type="project" value="InterPro"/>
</dbReference>
<dbReference type="AlphaFoldDB" id="F6D9X0"/>
<keyword evidence="6 9" id="KW-0012">Acyltransferase</keyword>
<dbReference type="Proteomes" id="UP000009232">
    <property type="component" value="Chromosome"/>
</dbReference>
<evidence type="ECO:0000256" key="7">
    <source>
        <dbReference type="ARBA" id="ARBA00049486"/>
    </source>
</evidence>
<evidence type="ECO:0000256" key="3">
    <source>
        <dbReference type="ARBA" id="ARBA00022605"/>
    </source>
</evidence>
<evidence type="ECO:0000256" key="5">
    <source>
        <dbReference type="ARBA" id="ARBA00022737"/>
    </source>
</evidence>
<name>F6D9X0_THICA</name>
<evidence type="ECO:0000313" key="9">
    <source>
        <dbReference type="EMBL" id="AEG31007.1"/>
    </source>
</evidence>
<dbReference type="InterPro" id="IPR042122">
    <property type="entry name" value="Ser_AcTrfase_N_sf"/>
</dbReference>
<keyword evidence="3" id="KW-0028">Amino-acid biosynthesis</keyword>